<reference evidence="2" key="1">
    <citation type="submission" date="2014-09" db="EMBL/GenBank/DDBJ databases">
        <authorList>
            <person name="Magalhaes I.L.F."/>
            <person name="Oliveira U."/>
            <person name="Santos F.R."/>
            <person name="Vidigal T.H.D.A."/>
            <person name="Brescovit A.D."/>
            <person name="Santos A.J."/>
        </authorList>
    </citation>
    <scope>NUCLEOTIDE SEQUENCE</scope>
    <source>
        <tissue evidence="2">Shoot tissue taken approximately 20 cm above the soil surface</tissue>
    </source>
</reference>
<dbReference type="GO" id="GO:0000902">
    <property type="term" value="P:cell morphogenesis"/>
    <property type="evidence" value="ECO:0007669"/>
    <property type="project" value="TreeGrafter"/>
</dbReference>
<evidence type="ECO:0000313" key="2">
    <source>
        <dbReference type="EMBL" id="JAD14758.1"/>
    </source>
</evidence>
<dbReference type="InterPro" id="IPR019137">
    <property type="entry name" value="Nck-associated_protein-1"/>
</dbReference>
<sequence length="200" mass="22740">MRAQDLANVTSYREWVLLGYLVCPDELLRVTSIDVAMAVLKENLILPLFRDEYILLHENYQLYVLPKVLESKRMAKSGRTKQKEADLEYNVAKQVEKMLTEVHEQALVSCDAMHRERRILLKQEIGRMVLFFTDQPSLLAPNIQMVFSALALAQCEVVWYFQHVGVASSKSARGKTVDIDATDATIGFLLDGMGKLCCLQ</sequence>
<dbReference type="AlphaFoldDB" id="A0A0A8XQ19"/>
<organism evidence="2">
    <name type="scientific">Arundo donax</name>
    <name type="common">Giant reed</name>
    <name type="synonym">Donax arundinaceus</name>
    <dbReference type="NCBI Taxonomy" id="35708"/>
    <lineage>
        <taxon>Eukaryota</taxon>
        <taxon>Viridiplantae</taxon>
        <taxon>Streptophyta</taxon>
        <taxon>Embryophyta</taxon>
        <taxon>Tracheophyta</taxon>
        <taxon>Spermatophyta</taxon>
        <taxon>Magnoliopsida</taxon>
        <taxon>Liliopsida</taxon>
        <taxon>Poales</taxon>
        <taxon>Poaceae</taxon>
        <taxon>PACMAD clade</taxon>
        <taxon>Arundinoideae</taxon>
        <taxon>Arundineae</taxon>
        <taxon>Arundo</taxon>
    </lineage>
</organism>
<comment type="similarity">
    <text evidence="1">Belongs to the HEM-1/HEM-2 family.</text>
</comment>
<dbReference type="GO" id="GO:0031209">
    <property type="term" value="C:SCAR complex"/>
    <property type="evidence" value="ECO:0007669"/>
    <property type="project" value="TreeGrafter"/>
</dbReference>
<dbReference type="PANTHER" id="PTHR12093:SF10">
    <property type="entry name" value="MEMBRANE-ASSOCIATED PROTEIN HEM"/>
    <property type="match status" value="1"/>
</dbReference>
<accession>A0A0A8XQ19</accession>
<name>A0A0A8XQ19_ARUDO</name>
<proteinExistence type="inferred from homology"/>
<dbReference type="Pfam" id="PF09735">
    <property type="entry name" value="Nckap1"/>
    <property type="match status" value="1"/>
</dbReference>
<dbReference type="PANTHER" id="PTHR12093">
    <property type="entry name" value="NCK-ASSOCIATED PROTEIN 1"/>
    <property type="match status" value="1"/>
</dbReference>
<evidence type="ECO:0000256" key="1">
    <source>
        <dbReference type="ARBA" id="ARBA00037947"/>
    </source>
</evidence>
<dbReference type="GO" id="GO:0030866">
    <property type="term" value="P:cortical actin cytoskeleton organization"/>
    <property type="evidence" value="ECO:0007669"/>
    <property type="project" value="TreeGrafter"/>
</dbReference>
<reference evidence="2" key="2">
    <citation type="journal article" date="2015" name="Data Brief">
        <title>Shoot transcriptome of the giant reed, Arundo donax.</title>
        <authorList>
            <person name="Barrero R.A."/>
            <person name="Guerrero F.D."/>
            <person name="Moolhuijzen P."/>
            <person name="Goolsby J.A."/>
            <person name="Tidwell J."/>
            <person name="Bellgard S.E."/>
            <person name="Bellgard M.I."/>
        </authorList>
    </citation>
    <scope>NUCLEOTIDE SEQUENCE</scope>
    <source>
        <tissue evidence="2">Shoot tissue taken approximately 20 cm above the soil surface</tissue>
    </source>
</reference>
<dbReference type="GO" id="GO:0016477">
    <property type="term" value="P:cell migration"/>
    <property type="evidence" value="ECO:0007669"/>
    <property type="project" value="TreeGrafter"/>
</dbReference>
<protein>
    <submittedName>
        <fullName evidence="2">Uncharacterized protein</fullName>
    </submittedName>
</protein>
<dbReference type="EMBL" id="GBRH01283137">
    <property type="protein sequence ID" value="JAD14758.1"/>
    <property type="molecule type" value="Transcribed_RNA"/>
</dbReference>
<dbReference type="GO" id="GO:0030031">
    <property type="term" value="P:cell projection assembly"/>
    <property type="evidence" value="ECO:0007669"/>
    <property type="project" value="TreeGrafter"/>
</dbReference>